<evidence type="ECO:0000256" key="1">
    <source>
        <dbReference type="ARBA" id="ARBA00023015"/>
    </source>
</evidence>
<keyword evidence="1" id="KW-0805">Transcription regulation</keyword>
<organism evidence="5 6">
    <name type="scientific">Pacificibacter marinus</name>
    <dbReference type="NCBI Taxonomy" id="658057"/>
    <lineage>
        <taxon>Bacteria</taxon>
        <taxon>Pseudomonadati</taxon>
        <taxon>Pseudomonadota</taxon>
        <taxon>Alphaproteobacteria</taxon>
        <taxon>Rhodobacterales</taxon>
        <taxon>Roseobacteraceae</taxon>
        <taxon>Pacificibacter</taxon>
    </lineage>
</organism>
<dbReference type="PRINTS" id="PR00598">
    <property type="entry name" value="HTHMARR"/>
</dbReference>
<evidence type="ECO:0000313" key="6">
    <source>
        <dbReference type="Proteomes" id="UP000193307"/>
    </source>
</evidence>
<keyword evidence="3" id="KW-0804">Transcription</keyword>
<keyword evidence="2" id="KW-0238">DNA-binding</keyword>
<dbReference type="Pfam" id="PF01047">
    <property type="entry name" value="MarR"/>
    <property type="match status" value="1"/>
</dbReference>
<dbReference type="GO" id="GO:0003677">
    <property type="term" value="F:DNA binding"/>
    <property type="evidence" value="ECO:0007669"/>
    <property type="project" value="UniProtKB-KW"/>
</dbReference>
<keyword evidence="6" id="KW-1185">Reference proteome</keyword>
<dbReference type="RefSeq" id="WP_085848210.1">
    <property type="nucleotide sequence ID" value="NZ_FNZV01000006.1"/>
</dbReference>
<proteinExistence type="predicted"/>
<feature type="domain" description="HTH marR-type" evidence="4">
    <location>
        <begin position="1"/>
        <end position="139"/>
    </location>
</feature>
<dbReference type="EMBL" id="FWFW01000003">
    <property type="protein sequence ID" value="SLN32696.1"/>
    <property type="molecule type" value="Genomic_DNA"/>
</dbReference>
<reference evidence="5 6" key="1">
    <citation type="submission" date="2017-03" db="EMBL/GenBank/DDBJ databases">
        <authorList>
            <person name="Afonso C.L."/>
            <person name="Miller P.J."/>
            <person name="Scott M.A."/>
            <person name="Spackman E."/>
            <person name="Goraichik I."/>
            <person name="Dimitrov K.M."/>
            <person name="Suarez D.L."/>
            <person name="Swayne D.E."/>
        </authorList>
    </citation>
    <scope>NUCLEOTIDE SEQUENCE [LARGE SCALE GENOMIC DNA]</scope>
    <source>
        <strain evidence="5 6">CECT 7971</strain>
    </source>
</reference>
<dbReference type="OrthoDB" id="7861390at2"/>
<dbReference type="PANTHER" id="PTHR42756">
    <property type="entry name" value="TRANSCRIPTIONAL REGULATOR, MARR"/>
    <property type="match status" value="1"/>
</dbReference>
<dbReference type="Gene3D" id="1.10.10.10">
    <property type="entry name" value="Winged helix-like DNA-binding domain superfamily/Winged helix DNA-binding domain"/>
    <property type="match status" value="1"/>
</dbReference>
<dbReference type="InterPro" id="IPR036388">
    <property type="entry name" value="WH-like_DNA-bd_sf"/>
</dbReference>
<dbReference type="PANTHER" id="PTHR42756:SF1">
    <property type="entry name" value="TRANSCRIPTIONAL REPRESSOR OF EMRAB OPERON"/>
    <property type="match status" value="1"/>
</dbReference>
<evidence type="ECO:0000313" key="5">
    <source>
        <dbReference type="EMBL" id="SLN32696.1"/>
    </source>
</evidence>
<protein>
    <submittedName>
        <fullName evidence="5">HTH-type transcriptional repressor NicR</fullName>
    </submittedName>
</protein>
<sequence>MFDYEKIPFHWVNRLGFLVRKELTSAFRATEYAISAEEWAILLVLWRKGPQSHSALADVTIKDRTTVTRLIDGMVRKEMVNRAEDSTDRRRSVVALTEYGHSLQGALVPIAQGLITRASAGISPEDLAVTQRTLQKMTENILEAQPRNTKDIGK</sequence>
<gene>
    <name evidence="5" type="primary">nicR</name>
    <name evidence="5" type="ORF">PAM7971_01328</name>
</gene>
<evidence type="ECO:0000259" key="4">
    <source>
        <dbReference type="PROSITE" id="PS50995"/>
    </source>
</evidence>
<dbReference type="Proteomes" id="UP000193307">
    <property type="component" value="Unassembled WGS sequence"/>
</dbReference>
<dbReference type="PROSITE" id="PS50995">
    <property type="entry name" value="HTH_MARR_2"/>
    <property type="match status" value="1"/>
</dbReference>
<dbReference type="SMART" id="SM00347">
    <property type="entry name" value="HTH_MARR"/>
    <property type="match status" value="1"/>
</dbReference>
<evidence type="ECO:0000256" key="3">
    <source>
        <dbReference type="ARBA" id="ARBA00023163"/>
    </source>
</evidence>
<dbReference type="InterPro" id="IPR000835">
    <property type="entry name" value="HTH_MarR-typ"/>
</dbReference>
<dbReference type="InterPro" id="IPR036390">
    <property type="entry name" value="WH_DNA-bd_sf"/>
</dbReference>
<accession>A0A1Y5S4X6</accession>
<dbReference type="AlphaFoldDB" id="A0A1Y5S4X6"/>
<dbReference type="STRING" id="658057.SAMN04488032_106225"/>
<name>A0A1Y5S4X6_9RHOB</name>
<dbReference type="GO" id="GO:0003700">
    <property type="term" value="F:DNA-binding transcription factor activity"/>
    <property type="evidence" value="ECO:0007669"/>
    <property type="project" value="InterPro"/>
</dbReference>
<dbReference type="SUPFAM" id="SSF46785">
    <property type="entry name" value="Winged helix' DNA-binding domain"/>
    <property type="match status" value="1"/>
</dbReference>
<evidence type="ECO:0000256" key="2">
    <source>
        <dbReference type="ARBA" id="ARBA00023125"/>
    </source>
</evidence>